<dbReference type="GO" id="GO:0003682">
    <property type="term" value="F:chromatin binding"/>
    <property type="evidence" value="ECO:0007669"/>
    <property type="project" value="InterPro"/>
</dbReference>
<feature type="domain" description="BAH" evidence="2">
    <location>
        <begin position="61"/>
        <end position="190"/>
    </location>
</feature>
<proteinExistence type="predicted"/>
<dbReference type="InterPro" id="IPR001025">
    <property type="entry name" value="BAH_dom"/>
</dbReference>
<evidence type="ECO:0000313" key="3">
    <source>
        <dbReference type="EMBL" id="KIP04832.1"/>
    </source>
</evidence>
<dbReference type="Proteomes" id="UP000053257">
    <property type="component" value="Unassembled WGS sequence"/>
</dbReference>
<gene>
    <name evidence="3" type="ORF">PHLGIDRAFT_129270</name>
</gene>
<keyword evidence="4" id="KW-1185">Reference proteome</keyword>
<dbReference type="Gene3D" id="2.30.30.490">
    <property type="match status" value="1"/>
</dbReference>
<evidence type="ECO:0000256" key="1">
    <source>
        <dbReference type="SAM" id="MobiDB-lite"/>
    </source>
</evidence>
<accession>A0A0C3S466</accession>
<evidence type="ECO:0000313" key="4">
    <source>
        <dbReference type="Proteomes" id="UP000053257"/>
    </source>
</evidence>
<feature type="region of interest" description="Disordered" evidence="1">
    <location>
        <begin position="1"/>
        <end position="23"/>
    </location>
</feature>
<dbReference type="PANTHER" id="PTHR46364">
    <property type="entry name" value="OS08G0421900 PROTEIN"/>
    <property type="match status" value="1"/>
</dbReference>
<dbReference type="InterPro" id="IPR043151">
    <property type="entry name" value="BAH_sf"/>
</dbReference>
<evidence type="ECO:0000259" key="2">
    <source>
        <dbReference type="PROSITE" id="PS51038"/>
    </source>
</evidence>
<dbReference type="EMBL" id="KN840561">
    <property type="protein sequence ID" value="KIP04832.1"/>
    <property type="molecule type" value="Genomic_DNA"/>
</dbReference>
<dbReference type="OrthoDB" id="10259622at2759"/>
<organism evidence="3 4">
    <name type="scientific">Phlebiopsis gigantea (strain 11061_1 CR5-6)</name>
    <name type="common">White-rot fungus</name>
    <name type="synonym">Peniophora gigantea</name>
    <dbReference type="NCBI Taxonomy" id="745531"/>
    <lineage>
        <taxon>Eukaryota</taxon>
        <taxon>Fungi</taxon>
        <taxon>Dikarya</taxon>
        <taxon>Basidiomycota</taxon>
        <taxon>Agaricomycotina</taxon>
        <taxon>Agaricomycetes</taxon>
        <taxon>Polyporales</taxon>
        <taxon>Phanerochaetaceae</taxon>
        <taxon>Phlebiopsis</taxon>
    </lineage>
</organism>
<dbReference type="AlphaFoldDB" id="A0A0C3S466"/>
<feature type="compositionally biased region" description="Basic residues" evidence="1">
    <location>
        <begin position="1"/>
        <end position="20"/>
    </location>
</feature>
<reference evidence="3 4" key="1">
    <citation type="journal article" date="2014" name="PLoS Genet.">
        <title>Analysis of the Phlebiopsis gigantea genome, transcriptome and secretome provides insight into its pioneer colonization strategies of wood.</title>
        <authorList>
            <person name="Hori C."/>
            <person name="Ishida T."/>
            <person name="Igarashi K."/>
            <person name="Samejima M."/>
            <person name="Suzuki H."/>
            <person name="Master E."/>
            <person name="Ferreira P."/>
            <person name="Ruiz-Duenas F.J."/>
            <person name="Held B."/>
            <person name="Canessa P."/>
            <person name="Larrondo L.F."/>
            <person name="Schmoll M."/>
            <person name="Druzhinina I.S."/>
            <person name="Kubicek C.P."/>
            <person name="Gaskell J.A."/>
            <person name="Kersten P."/>
            <person name="St John F."/>
            <person name="Glasner J."/>
            <person name="Sabat G."/>
            <person name="Splinter BonDurant S."/>
            <person name="Syed K."/>
            <person name="Yadav J."/>
            <person name="Mgbeahuruike A.C."/>
            <person name="Kovalchuk A."/>
            <person name="Asiegbu F.O."/>
            <person name="Lackner G."/>
            <person name="Hoffmeister D."/>
            <person name="Rencoret J."/>
            <person name="Gutierrez A."/>
            <person name="Sun H."/>
            <person name="Lindquist E."/>
            <person name="Barry K."/>
            <person name="Riley R."/>
            <person name="Grigoriev I.V."/>
            <person name="Henrissat B."/>
            <person name="Kues U."/>
            <person name="Berka R.M."/>
            <person name="Martinez A.T."/>
            <person name="Covert S.F."/>
            <person name="Blanchette R.A."/>
            <person name="Cullen D."/>
        </authorList>
    </citation>
    <scope>NUCLEOTIDE SEQUENCE [LARGE SCALE GENOMIC DNA]</scope>
    <source>
        <strain evidence="3 4">11061_1 CR5-6</strain>
    </source>
</reference>
<protein>
    <recommendedName>
        <fullName evidence="2">BAH domain-containing protein</fullName>
    </recommendedName>
</protein>
<dbReference type="PROSITE" id="PS51038">
    <property type="entry name" value="BAH"/>
    <property type="match status" value="1"/>
</dbReference>
<name>A0A0C3S466_PHLG1</name>
<sequence>MGRARKKPSRRSPNKGRRVTSKISSMKLAFTPADDVDPTDKPTDSQWKRMDQAEELVTTKYRYKKGCDVLVNSSDGPKNAWIGRVWSIRRRQFSDRGDFWLRVQWYYSPSDIGGVNDLKLNEVLLESFPDNERVLSDAYDLISATTLDGTTHVYRYDEEAVDPPEINFTQHYFVRCDLKDTLSTSPMILPFPGQHTCICRLPYNPFPEEVELARAATESFYKRSYKSSRSCPNEVERTGDYMHFCPRPACSTWFHESCLLEPVNEANFIATPDVRRLAVDPDLNHPCTQLARYAYEKPPRGKGSHGAPSTLRDVLGAFPFFARPDCPLRDALLSIAGMPIVRRAGDGVFSTAGNVADVVLARRLVYQALDGWHNELERVIERLDKSWYDGEGKEDAYNFVWRFLNSQRILASPRVKYWDELTKKLEVHEGRPVLHCPRCLEDNFLVSI</sequence>
<dbReference type="HOGENOM" id="CLU_611258_0_0_1"/>